<organism evidence="4 5">
    <name type="scientific">Flavimobilis rhizosphaerae</name>
    <dbReference type="NCBI Taxonomy" id="2775421"/>
    <lineage>
        <taxon>Bacteria</taxon>
        <taxon>Bacillati</taxon>
        <taxon>Actinomycetota</taxon>
        <taxon>Actinomycetes</taxon>
        <taxon>Micrococcales</taxon>
        <taxon>Jonesiaceae</taxon>
        <taxon>Flavimobilis</taxon>
    </lineage>
</organism>
<dbReference type="Pfam" id="PF13602">
    <property type="entry name" value="ADH_zinc_N_2"/>
    <property type="match status" value="1"/>
</dbReference>
<sequence length="337" mass="33772">MIAIGPGDGTAPARLTDATAPVPDVAAGEVLVRVGAAGVNPADALQVRGLYPPPAGAPAWPGLEVAGTVVAVAEGVRTPAVGDRVAALLPGGGYAELVSVPAAHTWRVPAGIDDAHAASLPEGLCTAWSSLVDVGRLRPGETVLVHGGAGGVGSLATQMALVLGCRVVTTARGTARVAALQELLAPALAHAAAAGAVDDALTVVDRESEDFVDAAGALGGADVVLDVVGAANLGRNVRALARDGRLVVIGMLKGRRGELDLGELLARRGTVTGTTLRSRSDDEKAAIVEAIGERVWPLVASGVVRPRVHARVPFERAGEAHALLASGEVVGKVVLVP</sequence>
<name>A0ABR9DS64_9MICO</name>
<dbReference type="Gene3D" id="3.90.180.10">
    <property type="entry name" value="Medium-chain alcohol dehydrogenases, catalytic domain"/>
    <property type="match status" value="1"/>
</dbReference>
<proteinExistence type="predicted"/>
<evidence type="ECO:0000313" key="5">
    <source>
        <dbReference type="Proteomes" id="UP000642107"/>
    </source>
</evidence>
<dbReference type="PANTHER" id="PTHR48106">
    <property type="entry name" value="QUINONE OXIDOREDUCTASE PIG3-RELATED"/>
    <property type="match status" value="1"/>
</dbReference>
<dbReference type="InterPro" id="IPR011032">
    <property type="entry name" value="GroES-like_sf"/>
</dbReference>
<dbReference type="InterPro" id="IPR036291">
    <property type="entry name" value="NAD(P)-bd_dom_sf"/>
</dbReference>
<evidence type="ECO:0000259" key="3">
    <source>
        <dbReference type="SMART" id="SM00829"/>
    </source>
</evidence>
<dbReference type="Proteomes" id="UP000642107">
    <property type="component" value="Unassembled WGS sequence"/>
</dbReference>
<dbReference type="InterPro" id="IPR013154">
    <property type="entry name" value="ADH-like_N"/>
</dbReference>
<dbReference type="SMART" id="SM00829">
    <property type="entry name" value="PKS_ER"/>
    <property type="match status" value="1"/>
</dbReference>
<dbReference type="PANTHER" id="PTHR48106:SF8">
    <property type="entry name" value="OS02G0805600 PROTEIN"/>
    <property type="match status" value="1"/>
</dbReference>
<dbReference type="Gene3D" id="3.40.50.720">
    <property type="entry name" value="NAD(P)-binding Rossmann-like Domain"/>
    <property type="match status" value="1"/>
</dbReference>
<dbReference type="NCBIfam" id="TIGR02824">
    <property type="entry name" value="quinone_pig3"/>
    <property type="match status" value="1"/>
</dbReference>
<feature type="domain" description="Enoyl reductase (ER)" evidence="3">
    <location>
        <begin position="9"/>
        <end position="335"/>
    </location>
</feature>
<dbReference type="CDD" id="cd05276">
    <property type="entry name" value="p53_inducible_oxidoreductase"/>
    <property type="match status" value="1"/>
</dbReference>
<keyword evidence="2" id="KW-0560">Oxidoreductase</keyword>
<dbReference type="Pfam" id="PF08240">
    <property type="entry name" value="ADH_N"/>
    <property type="match status" value="1"/>
</dbReference>
<evidence type="ECO:0000256" key="1">
    <source>
        <dbReference type="ARBA" id="ARBA00022857"/>
    </source>
</evidence>
<reference evidence="4 5" key="1">
    <citation type="submission" date="2020-09" db="EMBL/GenBank/DDBJ databases">
        <title>Flavimobilis rhizosphaerae sp. nov., isolated from rhizosphere soil of Spartina alterniflora.</title>
        <authorList>
            <person name="Hanqin C."/>
        </authorList>
    </citation>
    <scope>NUCLEOTIDE SEQUENCE [LARGE SCALE GENOMIC DNA]</scope>
    <source>
        <strain evidence="4 5">GY 10621</strain>
    </source>
</reference>
<dbReference type="InterPro" id="IPR014189">
    <property type="entry name" value="Quinone_OxRdtase_PIG3"/>
</dbReference>
<comment type="caution">
    <text evidence="4">The sequence shown here is derived from an EMBL/GenBank/DDBJ whole genome shotgun (WGS) entry which is preliminary data.</text>
</comment>
<keyword evidence="5" id="KW-1185">Reference proteome</keyword>
<evidence type="ECO:0000313" key="4">
    <source>
        <dbReference type="EMBL" id="MBD9699236.1"/>
    </source>
</evidence>
<dbReference type="InterPro" id="IPR020843">
    <property type="entry name" value="ER"/>
</dbReference>
<evidence type="ECO:0000256" key="2">
    <source>
        <dbReference type="ARBA" id="ARBA00023002"/>
    </source>
</evidence>
<accession>A0ABR9DS64</accession>
<gene>
    <name evidence="4" type="ORF">IGS67_07000</name>
</gene>
<dbReference type="EMBL" id="JACZDF010000003">
    <property type="protein sequence ID" value="MBD9699236.1"/>
    <property type="molecule type" value="Genomic_DNA"/>
</dbReference>
<dbReference type="SUPFAM" id="SSF50129">
    <property type="entry name" value="GroES-like"/>
    <property type="match status" value="1"/>
</dbReference>
<protein>
    <submittedName>
        <fullName evidence="4">NAD(P)H-quinone oxidoreductase</fullName>
    </submittedName>
</protein>
<keyword evidence="1" id="KW-0521">NADP</keyword>
<dbReference type="SUPFAM" id="SSF51735">
    <property type="entry name" value="NAD(P)-binding Rossmann-fold domains"/>
    <property type="match status" value="1"/>
</dbReference>